<gene>
    <name evidence="1" type="ORF">MiSe_45440</name>
</gene>
<organism evidence="1 2">
    <name type="scientific">Microseira wollei NIES-4236</name>
    <dbReference type="NCBI Taxonomy" id="2530354"/>
    <lineage>
        <taxon>Bacteria</taxon>
        <taxon>Bacillati</taxon>
        <taxon>Cyanobacteriota</taxon>
        <taxon>Cyanophyceae</taxon>
        <taxon>Oscillatoriophycideae</taxon>
        <taxon>Aerosakkonematales</taxon>
        <taxon>Aerosakkonemataceae</taxon>
        <taxon>Microseira</taxon>
    </lineage>
</organism>
<dbReference type="InterPro" id="IPR010985">
    <property type="entry name" value="Ribbon_hlx_hlx"/>
</dbReference>
<comment type="caution">
    <text evidence="1">The sequence shown here is derived from an EMBL/GenBank/DDBJ whole genome shotgun (WGS) entry which is preliminary data.</text>
</comment>
<sequence length="89" mass="10316">MDIQISLPDQIRTYVEEQLTVGGYSSVSEYFLHLVRQDQRRRSQEKLETLLLEGLNSESSKEVTPEFWQQLRDSVLSDRSPKASESPET</sequence>
<dbReference type="AlphaFoldDB" id="A0AAV3XH82"/>
<name>A0AAV3XH82_9CYAN</name>
<dbReference type="Gene3D" id="6.10.10.120">
    <property type="entry name" value="Antitoxin ParD1-like"/>
    <property type="match status" value="1"/>
</dbReference>
<dbReference type="RefSeq" id="WP_226585315.1">
    <property type="nucleotide sequence ID" value="NZ_BLAY01000074.1"/>
</dbReference>
<dbReference type="Proteomes" id="UP001050975">
    <property type="component" value="Unassembled WGS sequence"/>
</dbReference>
<proteinExistence type="predicted"/>
<protein>
    <recommendedName>
        <fullName evidence="3">Type II toxin-antitoxin system ParD family antitoxin</fullName>
    </recommendedName>
</protein>
<dbReference type="InterPro" id="IPR038296">
    <property type="entry name" value="ParD_sf"/>
</dbReference>
<evidence type="ECO:0000313" key="2">
    <source>
        <dbReference type="Proteomes" id="UP001050975"/>
    </source>
</evidence>
<dbReference type="SUPFAM" id="SSF47598">
    <property type="entry name" value="Ribbon-helix-helix"/>
    <property type="match status" value="1"/>
</dbReference>
<accession>A0AAV3XH82</accession>
<reference evidence="1" key="1">
    <citation type="submission" date="2019-10" db="EMBL/GenBank/DDBJ databases">
        <title>Draft genome sequece of Microseira wollei NIES-4236.</title>
        <authorList>
            <person name="Yamaguchi H."/>
            <person name="Suzuki S."/>
            <person name="Kawachi M."/>
        </authorList>
    </citation>
    <scope>NUCLEOTIDE SEQUENCE</scope>
    <source>
        <strain evidence="1">NIES-4236</strain>
    </source>
</reference>
<evidence type="ECO:0000313" key="1">
    <source>
        <dbReference type="EMBL" id="GET39772.1"/>
    </source>
</evidence>
<evidence type="ECO:0008006" key="3">
    <source>
        <dbReference type="Google" id="ProtNLM"/>
    </source>
</evidence>
<dbReference type="GO" id="GO:0006355">
    <property type="term" value="P:regulation of DNA-templated transcription"/>
    <property type="evidence" value="ECO:0007669"/>
    <property type="project" value="InterPro"/>
</dbReference>
<keyword evidence="2" id="KW-1185">Reference proteome</keyword>
<dbReference type="EMBL" id="BLAY01000074">
    <property type="protein sequence ID" value="GET39772.1"/>
    <property type="molecule type" value="Genomic_DNA"/>
</dbReference>